<dbReference type="PROSITE" id="PS50064">
    <property type="entry name" value="ZF_PARP_2"/>
    <property type="match status" value="1"/>
</dbReference>
<evidence type="ECO:0000259" key="7">
    <source>
        <dbReference type="PROSITE" id="PS50064"/>
    </source>
</evidence>
<reference evidence="8" key="1">
    <citation type="submission" date="2023-03" db="EMBL/GenBank/DDBJ databases">
        <title>Massive genome expansion in bonnet fungi (Mycena s.s.) driven by repeated elements and novel gene families across ecological guilds.</title>
        <authorList>
            <consortium name="Lawrence Berkeley National Laboratory"/>
            <person name="Harder C.B."/>
            <person name="Miyauchi S."/>
            <person name="Viragh M."/>
            <person name="Kuo A."/>
            <person name="Thoen E."/>
            <person name="Andreopoulos B."/>
            <person name="Lu D."/>
            <person name="Skrede I."/>
            <person name="Drula E."/>
            <person name="Henrissat B."/>
            <person name="Morin E."/>
            <person name="Kohler A."/>
            <person name="Barry K."/>
            <person name="LaButti K."/>
            <person name="Morin E."/>
            <person name="Salamov A."/>
            <person name="Lipzen A."/>
            <person name="Mereny Z."/>
            <person name="Hegedus B."/>
            <person name="Baldrian P."/>
            <person name="Stursova M."/>
            <person name="Weitz H."/>
            <person name="Taylor A."/>
            <person name="Grigoriev I.V."/>
            <person name="Nagy L.G."/>
            <person name="Martin F."/>
            <person name="Kauserud H."/>
        </authorList>
    </citation>
    <scope>NUCLEOTIDE SEQUENCE</scope>
    <source>
        <strain evidence="8">CBHHK188m</strain>
    </source>
</reference>
<keyword evidence="2" id="KW-0479">Metal-binding</keyword>
<organism evidence="8 9">
    <name type="scientific">Mycena maculata</name>
    <dbReference type="NCBI Taxonomy" id="230809"/>
    <lineage>
        <taxon>Eukaryota</taxon>
        <taxon>Fungi</taxon>
        <taxon>Dikarya</taxon>
        <taxon>Basidiomycota</taxon>
        <taxon>Agaricomycotina</taxon>
        <taxon>Agaricomycetes</taxon>
        <taxon>Agaricomycetidae</taxon>
        <taxon>Agaricales</taxon>
        <taxon>Marasmiineae</taxon>
        <taxon>Mycenaceae</taxon>
        <taxon>Mycena</taxon>
    </lineage>
</organism>
<evidence type="ECO:0000313" key="9">
    <source>
        <dbReference type="Proteomes" id="UP001215280"/>
    </source>
</evidence>
<dbReference type="EMBL" id="JARJLG010000042">
    <property type="protein sequence ID" value="KAJ7762739.1"/>
    <property type="molecule type" value="Genomic_DNA"/>
</dbReference>
<evidence type="ECO:0000313" key="8">
    <source>
        <dbReference type="EMBL" id="KAJ7762739.1"/>
    </source>
</evidence>
<evidence type="ECO:0000256" key="1">
    <source>
        <dbReference type="ARBA" id="ARBA00004123"/>
    </source>
</evidence>
<evidence type="ECO:0000256" key="5">
    <source>
        <dbReference type="ARBA" id="ARBA00023242"/>
    </source>
</evidence>
<dbReference type="GO" id="GO:0005634">
    <property type="term" value="C:nucleus"/>
    <property type="evidence" value="ECO:0007669"/>
    <property type="project" value="UniProtKB-SubCell"/>
</dbReference>
<gene>
    <name evidence="8" type="ORF">DFH07DRAFT_739153</name>
</gene>
<dbReference type="SMART" id="SM01336">
    <property type="entry name" value="zf-PARP"/>
    <property type="match status" value="1"/>
</dbReference>
<keyword evidence="3" id="KW-0863">Zinc-finger</keyword>
<sequence>MSDSGRQSGYRLEYSASNRAKCKGAKPCKVGTTISKGDLRFGTLVDIQGKTSFAWRHWGCVTPKVITNLKKIHDEAADVDGFEDLKPEDQARVTQAFEDGHVADEDIPDSARKPGKGEGDDDEDEDEKPKKAPRKKKADTDGAAKPAPKKRALKKPKKVCTFYCTHFFRIITRPPGRVG</sequence>
<feature type="compositionally biased region" description="Basic and acidic residues" evidence="6">
    <location>
        <begin position="98"/>
        <end position="118"/>
    </location>
</feature>
<protein>
    <recommendedName>
        <fullName evidence="7">PARP-type domain-containing protein</fullName>
    </recommendedName>
</protein>
<comment type="caution">
    <text evidence="8">The sequence shown here is derived from an EMBL/GenBank/DDBJ whole genome shotgun (WGS) entry which is preliminary data.</text>
</comment>
<dbReference type="Pfam" id="PF00645">
    <property type="entry name" value="zf-PARP"/>
    <property type="match status" value="1"/>
</dbReference>
<dbReference type="InterPro" id="IPR001510">
    <property type="entry name" value="Znf_PARP"/>
</dbReference>
<dbReference type="AlphaFoldDB" id="A0AAD7JHM0"/>
<keyword evidence="5" id="KW-0539">Nucleus</keyword>
<name>A0AAD7JHM0_9AGAR</name>
<evidence type="ECO:0000256" key="2">
    <source>
        <dbReference type="ARBA" id="ARBA00022723"/>
    </source>
</evidence>
<dbReference type="Gene3D" id="3.30.1740.10">
    <property type="entry name" value="Zinc finger, PARP-type"/>
    <property type="match status" value="1"/>
</dbReference>
<feature type="compositionally biased region" description="Basic residues" evidence="6">
    <location>
        <begin position="147"/>
        <end position="156"/>
    </location>
</feature>
<feature type="region of interest" description="Disordered" evidence="6">
    <location>
        <begin position="80"/>
        <end position="156"/>
    </location>
</feature>
<proteinExistence type="predicted"/>
<keyword evidence="9" id="KW-1185">Reference proteome</keyword>
<evidence type="ECO:0000256" key="6">
    <source>
        <dbReference type="SAM" id="MobiDB-lite"/>
    </source>
</evidence>
<feature type="domain" description="PARP-type" evidence="7">
    <location>
        <begin position="10"/>
        <end position="101"/>
    </location>
</feature>
<evidence type="ECO:0000256" key="3">
    <source>
        <dbReference type="ARBA" id="ARBA00022771"/>
    </source>
</evidence>
<accession>A0AAD7JHM0</accession>
<dbReference type="GO" id="GO:0008270">
    <property type="term" value="F:zinc ion binding"/>
    <property type="evidence" value="ECO:0007669"/>
    <property type="project" value="UniProtKB-KW"/>
</dbReference>
<keyword evidence="4" id="KW-0862">Zinc</keyword>
<dbReference type="SUPFAM" id="SSF57716">
    <property type="entry name" value="Glucocorticoid receptor-like (DNA-binding domain)"/>
    <property type="match status" value="1"/>
</dbReference>
<comment type="subcellular location">
    <subcellularLocation>
        <location evidence="1">Nucleus</location>
    </subcellularLocation>
</comment>
<dbReference type="GO" id="GO:0003677">
    <property type="term" value="F:DNA binding"/>
    <property type="evidence" value="ECO:0007669"/>
    <property type="project" value="InterPro"/>
</dbReference>
<dbReference type="Proteomes" id="UP001215280">
    <property type="component" value="Unassembled WGS sequence"/>
</dbReference>
<evidence type="ECO:0000256" key="4">
    <source>
        <dbReference type="ARBA" id="ARBA00022833"/>
    </source>
</evidence>
<dbReference type="InterPro" id="IPR036957">
    <property type="entry name" value="Znf_PARP_sf"/>
</dbReference>